<evidence type="ECO:0000313" key="1">
    <source>
        <dbReference type="EMBL" id="CAG7658883.1"/>
    </source>
</evidence>
<name>A0ABN7TWY3_9BACL</name>
<keyword evidence="2" id="KW-1185">Reference proteome</keyword>
<dbReference type="EMBL" id="CAJVCE010000050">
    <property type="protein sequence ID" value="CAG7658883.1"/>
    <property type="molecule type" value="Genomic_DNA"/>
</dbReference>
<proteinExistence type="predicted"/>
<evidence type="ECO:0008006" key="3">
    <source>
        <dbReference type="Google" id="ProtNLM"/>
    </source>
</evidence>
<dbReference type="RefSeq" id="WP_218103321.1">
    <property type="nucleotide sequence ID" value="NZ_CAJVCE010000050.1"/>
</dbReference>
<accession>A0ABN7TWY3</accession>
<comment type="caution">
    <text evidence="1">The sequence shown here is derived from an EMBL/GenBank/DDBJ whole genome shotgun (WGS) entry which is preliminary data.</text>
</comment>
<gene>
    <name evidence="1" type="ORF">PAECIP111802_07201</name>
</gene>
<dbReference type="Proteomes" id="UP000730618">
    <property type="component" value="Unassembled WGS sequence"/>
</dbReference>
<protein>
    <recommendedName>
        <fullName evidence="3">Phage protein</fullName>
    </recommendedName>
</protein>
<organism evidence="1 2">
    <name type="scientific">Paenibacillus allorhizosphaerae</name>
    <dbReference type="NCBI Taxonomy" id="2849866"/>
    <lineage>
        <taxon>Bacteria</taxon>
        <taxon>Bacillati</taxon>
        <taxon>Bacillota</taxon>
        <taxon>Bacilli</taxon>
        <taxon>Bacillales</taxon>
        <taxon>Paenibacillaceae</taxon>
        <taxon>Paenibacillus</taxon>
    </lineage>
</organism>
<sequence length="64" mass="7215">MLEKYTLLNEPDKTMFVFTKNGKYYGHIIKNSTAKAPAKLVFETAKYETVDALKADYPPQAAAE</sequence>
<evidence type="ECO:0000313" key="2">
    <source>
        <dbReference type="Proteomes" id="UP000730618"/>
    </source>
</evidence>
<reference evidence="1 2" key="1">
    <citation type="submission" date="2021-06" db="EMBL/GenBank/DDBJ databases">
        <authorList>
            <person name="Criscuolo A."/>
        </authorList>
    </citation>
    <scope>NUCLEOTIDE SEQUENCE [LARGE SCALE GENOMIC DNA]</scope>
    <source>
        <strain evidence="2">CIP 111802</strain>
    </source>
</reference>